<dbReference type="eggNOG" id="COG1215">
    <property type="taxonomic scope" value="Bacteria"/>
</dbReference>
<keyword evidence="3" id="KW-0328">Glycosyltransferase</keyword>
<gene>
    <name evidence="7" type="ordered locus">Dole_1612</name>
</gene>
<comment type="subcellular location">
    <subcellularLocation>
        <location evidence="1">Cell membrane</location>
    </subcellularLocation>
</comment>
<dbReference type="Pfam" id="PF09837">
    <property type="entry name" value="DUF2064"/>
    <property type="match status" value="1"/>
</dbReference>
<reference evidence="7 8" key="1">
    <citation type="submission" date="2007-10" db="EMBL/GenBank/DDBJ databases">
        <title>Complete sequence of Desulfococcus oleovorans Hxd3.</title>
        <authorList>
            <consortium name="US DOE Joint Genome Institute"/>
            <person name="Copeland A."/>
            <person name="Lucas S."/>
            <person name="Lapidus A."/>
            <person name="Barry K."/>
            <person name="Glavina del Rio T."/>
            <person name="Dalin E."/>
            <person name="Tice H."/>
            <person name="Pitluck S."/>
            <person name="Kiss H."/>
            <person name="Brettin T."/>
            <person name="Bruce D."/>
            <person name="Detter J.C."/>
            <person name="Han C."/>
            <person name="Schmutz J."/>
            <person name="Larimer F."/>
            <person name="Land M."/>
            <person name="Hauser L."/>
            <person name="Kyrpides N."/>
            <person name="Kim E."/>
            <person name="Wawrik B."/>
            <person name="Richardson P."/>
        </authorList>
    </citation>
    <scope>NUCLEOTIDE SEQUENCE [LARGE SCALE GENOMIC DNA]</scope>
    <source>
        <strain evidence="8">DSM 6200 / JCM 39069 / Hxd3</strain>
    </source>
</reference>
<organism evidence="7 8">
    <name type="scientific">Desulfosudis oleivorans (strain DSM 6200 / JCM 39069 / Hxd3)</name>
    <name type="common">Desulfococcus oleovorans</name>
    <dbReference type="NCBI Taxonomy" id="96561"/>
    <lineage>
        <taxon>Bacteria</taxon>
        <taxon>Pseudomonadati</taxon>
        <taxon>Thermodesulfobacteriota</taxon>
        <taxon>Desulfobacteria</taxon>
        <taxon>Desulfobacterales</taxon>
        <taxon>Desulfosudaceae</taxon>
        <taxon>Desulfosudis</taxon>
    </lineage>
</organism>
<sequence>MSSKTMIVLFTRYPLPGFSKTRLIPALGEAGAARLQQRMTEFTAWQLRTYAAAHNADLRVAFTGCGAQTMADWLGHDLAYMEQQGQHIGLRMANVMKVVFDAGYRRCIVAGADCPAVSSDLLKEADQALSAGGCVIGPVEDGGYWLIGMTRQVFEKKGGAGLFEGIFWSTEEVLAQTVAKARSHQLPVSFLPMAVDVDRSADMAAWQAAAQDAPLFASGARISVIIPALNEAGGIEQAICSAQQGDGIEVIVADGGSTDATPAVARSCGASVLYAPRSKALQMNAGAGAASGDILLFLHADTRLPMGYDTHVRRAMESPETVAGAFMLRIEAPGRAFRRIEKLVALRSRVFSLPYGDQAIFVRRPVFASLGRYAEMPIMEDFEFMRRLKRNHHSLCLLPVPVHTDARRWERLGLLRTTLRNQRILLGYLMGVSPETLRQWY</sequence>
<dbReference type="EMBL" id="CP000859">
    <property type="protein sequence ID" value="ABW67416.1"/>
    <property type="molecule type" value="Genomic_DNA"/>
</dbReference>
<evidence type="ECO:0000256" key="2">
    <source>
        <dbReference type="ARBA" id="ARBA00022475"/>
    </source>
</evidence>
<dbReference type="InterPro" id="IPR001173">
    <property type="entry name" value="Glyco_trans_2-like"/>
</dbReference>
<evidence type="ECO:0000313" key="7">
    <source>
        <dbReference type="EMBL" id="ABW67416.1"/>
    </source>
</evidence>
<dbReference type="NCBIfam" id="TIGR04282">
    <property type="entry name" value="glyco_like_cofC"/>
    <property type="match status" value="1"/>
</dbReference>
<dbReference type="PANTHER" id="PTHR43646">
    <property type="entry name" value="GLYCOSYLTRANSFERASE"/>
    <property type="match status" value="1"/>
</dbReference>
<dbReference type="CAZy" id="GT2">
    <property type="family name" value="Glycosyltransferase Family 2"/>
</dbReference>
<dbReference type="Pfam" id="PF00535">
    <property type="entry name" value="Glycos_transf_2"/>
    <property type="match status" value="1"/>
</dbReference>
<dbReference type="GO" id="GO:0016757">
    <property type="term" value="F:glycosyltransferase activity"/>
    <property type="evidence" value="ECO:0007669"/>
    <property type="project" value="UniProtKB-KW"/>
</dbReference>
<dbReference type="eggNOG" id="COG3222">
    <property type="taxonomic scope" value="Bacteria"/>
</dbReference>
<evidence type="ECO:0000313" key="8">
    <source>
        <dbReference type="Proteomes" id="UP000008561"/>
    </source>
</evidence>
<dbReference type="STRING" id="96561.Dole_1612"/>
<keyword evidence="2" id="KW-1003">Cell membrane</keyword>
<keyword evidence="8" id="KW-1185">Reference proteome</keyword>
<dbReference type="InterPro" id="IPR029044">
    <property type="entry name" value="Nucleotide-diphossugar_trans"/>
</dbReference>
<dbReference type="InterPro" id="IPR026461">
    <property type="entry name" value="Trfase_2_rSAM/seldom_assoc"/>
</dbReference>
<evidence type="ECO:0000256" key="5">
    <source>
        <dbReference type="ARBA" id="ARBA00023136"/>
    </source>
</evidence>
<dbReference type="KEGG" id="dol:Dole_1612"/>
<keyword evidence="4 7" id="KW-0808">Transferase</keyword>
<proteinExistence type="predicted"/>
<dbReference type="AlphaFoldDB" id="A9A016"/>
<dbReference type="NCBIfam" id="TIGR04283">
    <property type="entry name" value="glyco_like_mftF"/>
    <property type="match status" value="1"/>
</dbReference>
<keyword evidence="5" id="KW-0472">Membrane</keyword>
<dbReference type="Gene3D" id="3.90.550.10">
    <property type="entry name" value="Spore Coat Polysaccharide Biosynthesis Protein SpsA, Chain A"/>
    <property type="match status" value="2"/>
</dbReference>
<dbReference type="CDD" id="cd02522">
    <property type="entry name" value="GT_2_like_a"/>
    <property type="match status" value="1"/>
</dbReference>
<name>A9A016_DESOH</name>
<dbReference type="GO" id="GO:0005886">
    <property type="term" value="C:plasma membrane"/>
    <property type="evidence" value="ECO:0007669"/>
    <property type="project" value="UniProtKB-SubCell"/>
</dbReference>
<dbReference type="SUPFAM" id="SSF53448">
    <property type="entry name" value="Nucleotide-diphospho-sugar transferases"/>
    <property type="match status" value="2"/>
</dbReference>
<evidence type="ECO:0000259" key="6">
    <source>
        <dbReference type="Pfam" id="PF00535"/>
    </source>
</evidence>
<dbReference type="Proteomes" id="UP000008561">
    <property type="component" value="Chromosome"/>
</dbReference>
<accession>A9A016</accession>
<evidence type="ECO:0000256" key="4">
    <source>
        <dbReference type="ARBA" id="ARBA00022679"/>
    </source>
</evidence>
<dbReference type="PANTHER" id="PTHR43646:SF2">
    <property type="entry name" value="GLYCOSYLTRANSFERASE 2-LIKE DOMAIN-CONTAINING PROTEIN"/>
    <property type="match status" value="1"/>
</dbReference>
<dbReference type="InterPro" id="IPR018641">
    <property type="entry name" value="Trfase_1_rSAM/seldom-assoc"/>
</dbReference>
<dbReference type="RefSeq" id="WP_012175032.1">
    <property type="nucleotide sequence ID" value="NC_009943.1"/>
</dbReference>
<evidence type="ECO:0000256" key="3">
    <source>
        <dbReference type="ARBA" id="ARBA00022676"/>
    </source>
</evidence>
<protein>
    <submittedName>
        <fullName evidence="7">Glycosyl transferase family 2</fullName>
    </submittedName>
</protein>
<dbReference type="HOGENOM" id="CLU_617822_0_0_7"/>
<feature type="domain" description="Glycosyltransferase 2-like" evidence="6">
    <location>
        <begin position="223"/>
        <end position="342"/>
    </location>
</feature>
<evidence type="ECO:0000256" key="1">
    <source>
        <dbReference type="ARBA" id="ARBA00004236"/>
    </source>
</evidence>